<protein>
    <recommendedName>
        <fullName evidence="3">PilZ domain-containing protein</fullName>
    </recommendedName>
</protein>
<sequence>MHSEPADRYLCSKLVSIQLPAAGGAERVIDGNLEEISPCGAYLNVEEPIHTQLSMRFSCSDNQGQHEFAGVVTGSSRDPDTGYYIEMQFHPGTTWSPAAFHPNHMIRASAVLGLAPAEAAPPAVGCDRGVCPKEVLSELLEPQTPLSGRVRAAARKVASLCGAMSDKEAAGCFSTLFGAGPECRLFAEFKESYTQGRKRDSRPHHRTLRTQFKGMMQLANAIAPEVVRSKGCAESRSTFTSIRLSGK</sequence>
<dbReference type="AlphaFoldDB" id="A0A7S7NV33"/>
<proteinExistence type="predicted"/>
<dbReference type="RefSeq" id="WP_194452030.1">
    <property type="nucleotide sequence ID" value="NZ_CP063849.1"/>
</dbReference>
<organism evidence="1 2">
    <name type="scientific">Paludibaculum fermentans</name>
    <dbReference type="NCBI Taxonomy" id="1473598"/>
    <lineage>
        <taxon>Bacteria</taxon>
        <taxon>Pseudomonadati</taxon>
        <taxon>Acidobacteriota</taxon>
        <taxon>Terriglobia</taxon>
        <taxon>Bryobacterales</taxon>
        <taxon>Bryobacteraceae</taxon>
        <taxon>Paludibaculum</taxon>
    </lineage>
</organism>
<reference evidence="1 2" key="1">
    <citation type="submission" date="2020-10" db="EMBL/GenBank/DDBJ databases">
        <title>Complete genome sequence of Paludibaculum fermentans P105T, a facultatively anaerobic acidobacterium capable of dissimilatory Fe(III) reduction.</title>
        <authorList>
            <person name="Dedysh S.N."/>
            <person name="Beletsky A.V."/>
            <person name="Kulichevskaya I.S."/>
            <person name="Mardanov A.V."/>
            <person name="Ravin N.V."/>
        </authorList>
    </citation>
    <scope>NUCLEOTIDE SEQUENCE [LARGE SCALE GENOMIC DNA]</scope>
    <source>
        <strain evidence="1 2">P105</strain>
    </source>
</reference>
<accession>A0A7S7NV33</accession>
<dbReference type="EMBL" id="CP063849">
    <property type="protein sequence ID" value="QOY90365.1"/>
    <property type="molecule type" value="Genomic_DNA"/>
</dbReference>
<keyword evidence="2" id="KW-1185">Reference proteome</keyword>
<gene>
    <name evidence="1" type="ORF">IRI77_10535</name>
</gene>
<evidence type="ECO:0000313" key="1">
    <source>
        <dbReference type="EMBL" id="QOY90365.1"/>
    </source>
</evidence>
<dbReference type="KEGG" id="pfer:IRI77_10535"/>
<dbReference type="Proteomes" id="UP000593892">
    <property type="component" value="Chromosome"/>
</dbReference>
<name>A0A7S7NV33_PALFE</name>
<evidence type="ECO:0000313" key="2">
    <source>
        <dbReference type="Proteomes" id="UP000593892"/>
    </source>
</evidence>
<evidence type="ECO:0008006" key="3">
    <source>
        <dbReference type="Google" id="ProtNLM"/>
    </source>
</evidence>